<proteinExistence type="predicted"/>
<gene>
    <name evidence="2" type="ORF">KFL_003870060</name>
</gene>
<evidence type="ECO:0000313" key="2">
    <source>
        <dbReference type="EMBL" id="GAQ87909.1"/>
    </source>
</evidence>
<keyword evidence="3" id="KW-1185">Reference proteome</keyword>
<dbReference type="OMA" id="DRENCDE"/>
<dbReference type="STRING" id="105231.A0A1Y1IEQ1"/>
<dbReference type="AlphaFoldDB" id="A0A1Y1IEQ1"/>
<feature type="region of interest" description="Disordered" evidence="1">
    <location>
        <begin position="601"/>
        <end position="623"/>
    </location>
</feature>
<feature type="region of interest" description="Disordered" evidence="1">
    <location>
        <begin position="51"/>
        <end position="181"/>
    </location>
</feature>
<feature type="compositionally biased region" description="Acidic residues" evidence="1">
    <location>
        <begin position="132"/>
        <end position="150"/>
    </location>
</feature>
<dbReference type="PANTHER" id="PTHR35097:SF1">
    <property type="entry name" value="GDSL ESTERASE_LIPASE"/>
    <property type="match status" value="1"/>
</dbReference>
<dbReference type="EMBL" id="DF237336">
    <property type="protein sequence ID" value="GAQ87909.1"/>
    <property type="molecule type" value="Genomic_DNA"/>
</dbReference>
<feature type="region of interest" description="Disordered" evidence="1">
    <location>
        <begin position="254"/>
        <end position="275"/>
    </location>
</feature>
<protein>
    <submittedName>
        <fullName evidence="2">Uncharacterized protein</fullName>
    </submittedName>
</protein>
<dbReference type="PANTHER" id="PTHR35097">
    <property type="entry name" value="GDSL ESTERASE/LIPASE"/>
    <property type="match status" value="1"/>
</dbReference>
<dbReference type="OrthoDB" id="2017825at2759"/>
<sequence length="768" mass="81358">MFGRHTGHTHGKRWWPCLAPQAGSRQQLLRTVSLTAILNATVLALKEKLEALGGGGGPSGGDGWGGPVWRWRDDSSGDNGEAGKGQGGVAEQEEDEEEEEEEGVGSWAKMQPAFAHIGGVHGRGYEPKGKDGDEDEGEEGEEDIDGDFDVEEKSTGKEKEIEGESEAAVPRQSKLRPKRVYSDLPPNFVEVSARKDAEAEEAIGEDGADDVDIVSEGTEGSDFPAGFVENVDVRVVPPASASPAPEKRTLKLVSDAPKDEPLVEEEPLERRGSSPAHAVENWVSGVFGALLGRRTGAQPAPDLELLDAQSTAQRVIELLTTQQGDDSLAMRGDINALRRLQRETFAQLLEMRDRLSKLEFHTGLRHTRGKAALPAFASHLSGKTKVSGEVSIGVGLLALDEDQSRPTKRSLDHAALRTGTDVRINLETPFRTTDLLMTQLAAGDSHGAGAAGGSVLAVKKVMYRTQLTDWLCLRVAATGAQGADMAEALNPLEGQGLTALTSAGSALHRRCMGAAVAATARTNDWSWLTVGHFVSGWGPGSSAEEPLCHATLGQVTLRPAPECALAVVALNRHWPAPSLPSGTGLHWSELGPLLVPRIRASSPAPATNGESMRDSYESSSSSMNGTGDTWAGVGLPRLHGHSLRSYGFAGAVAAGELATFSGWAHMDQTSSGRGPQRGVQWGVTLSGVPDSPGVGWGLSVGSTQPEPWVRPADLRVGKAEPKGSQTQMEAFLNLTTGKGFTLTPGAVMIKEGQRVTGPAFMLRSTWAF</sequence>
<organism evidence="2 3">
    <name type="scientific">Klebsormidium nitens</name>
    <name type="common">Green alga</name>
    <name type="synonym">Ulothrix nitens</name>
    <dbReference type="NCBI Taxonomy" id="105231"/>
    <lineage>
        <taxon>Eukaryota</taxon>
        <taxon>Viridiplantae</taxon>
        <taxon>Streptophyta</taxon>
        <taxon>Klebsormidiophyceae</taxon>
        <taxon>Klebsormidiales</taxon>
        <taxon>Klebsormidiaceae</taxon>
        <taxon>Klebsormidium</taxon>
    </lineage>
</organism>
<evidence type="ECO:0000256" key="1">
    <source>
        <dbReference type="SAM" id="MobiDB-lite"/>
    </source>
</evidence>
<feature type="compositionally biased region" description="Acidic residues" evidence="1">
    <location>
        <begin position="91"/>
        <end position="103"/>
    </location>
</feature>
<accession>A0A1Y1IEQ1</accession>
<feature type="compositionally biased region" description="Gly residues" evidence="1">
    <location>
        <begin position="52"/>
        <end position="66"/>
    </location>
</feature>
<dbReference type="Proteomes" id="UP000054558">
    <property type="component" value="Unassembled WGS sequence"/>
</dbReference>
<reference evidence="2 3" key="1">
    <citation type="journal article" date="2014" name="Nat. Commun.">
        <title>Klebsormidium flaccidum genome reveals primary factors for plant terrestrial adaptation.</title>
        <authorList>
            <person name="Hori K."/>
            <person name="Maruyama F."/>
            <person name="Fujisawa T."/>
            <person name="Togashi T."/>
            <person name="Yamamoto N."/>
            <person name="Seo M."/>
            <person name="Sato S."/>
            <person name="Yamada T."/>
            <person name="Mori H."/>
            <person name="Tajima N."/>
            <person name="Moriyama T."/>
            <person name="Ikeuchi M."/>
            <person name="Watanabe M."/>
            <person name="Wada H."/>
            <person name="Kobayashi K."/>
            <person name="Saito M."/>
            <person name="Masuda T."/>
            <person name="Sasaki-Sekimoto Y."/>
            <person name="Mashiguchi K."/>
            <person name="Awai K."/>
            <person name="Shimojima M."/>
            <person name="Masuda S."/>
            <person name="Iwai M."/>
            <person name="Nobusawa T."/>
            <person name="Narise T."/>
            <person name="Kondo S."/>
            <person name="Saito H."/>
            <person name="Sato R."/>
            <person name="Murakawa M."/>
            <person name="Ihara Y."/>
            <person name="Oshima-Yamada Y."/>
            <person name="Ohtaka K."/>
            <person name="Satoh M."/>
            <person name="Sonobe K."/>
            <person name="Ishii M."/>
            <person name="Ohtani R."/>
            <person name="Kanamori-Sato M."/>
            <person name="Honoki R."/>
            <person name="Miyazaki D."/>
            <person name="Mochizuki H."/>
            <person name="Umetsu J."/>
            <person name="Higashi K."/>
            <person name="Shibata D."/>
            <person name="Kamiya Y."/>
            <person name="Sato N."/>
            <person name="Nakamura Y."/>
            <person name="Tabata S."/>
            <person name="Ida S."/>
            <person name="Kurokawa K."/>
            <person name="Ohta H."/>
        </authorList>
    </citation>
    <scope>NUCLEOTIDE SEQUENCE [LARGE SCALE GENOMIC DNA]</scope>
    <source>
        <strain evidence="2 3">NIES-2285</strain>
    </source>
</reference>
<feature type="compositionally biased region" description="Basic and acidic residues" evidence="1">
    <location>
        <begin position="151"/>
        <end position="162"/>
    </location>
</feature>
<name>A0A1Y1IEQ1_KLENI</name>
<evidence type="ECO:0000313" key="3">
    <source>
        <dbReference type="Proteomes" id="UP000054558"/>
    </source>
</evidence>